<evidence type="ECO:0000313" key="3">
    <source>
        <dbReference type="EMBL" id="CAF4636376.1"/>
    </source>
</evidence>
<dbReference type="EMBL" id="CAJOBI010111771">
    <property type="protein sequence ID" value="CAF4636376.1"/>
    <property type="molecule type" value="Genomic_DNA"/>
</dbReference>
<evidence type="ECO:0000313" key="4">
    <source>
        <dbReference type="Proteomes" id="UP000676336"/>
    </source>
</evidence>
<reference evidence="3" key="1">
    <citation type="submission" date="2021-02" db="EMBL/GenBank/DDBJ databases">
        <authorList>
            <person name="Nowell W R."/>
        </authorList>
    </citation>
    <scope>NUCLEOTIDE SEQUENCE</scope>
</reference>
<organism evidence="3 4">
    <name type="scientific">Rotaria magnacalcarata</name>
    <dbReference type="NCBI Taxonomy" id="392030"/>
    <lineage>
        <taxon>Eukaryota</taxon>
        <taxon>Metazoa</taxon>
        <taxon>Spiralia</taxon>
        <taxon>Gnathifera</taxon>
        <taxon>Rotifera</taxon>
        <taxon>Eurotatoria</taxon>
        <taxon>Bdelloidea</taxon>
        <taxon>Philodinida</taxon>
        <taxon>Philodinidae</taxon>
        <taxon>Rotaria</taxon>
    </lineage>
</organism>
<protein>
    <submittedName>
        <fullName evidence="3">Uncharacterized protein</fullName>
    </submittedName>
</protein>
<dbReference type="EMBL" id="CAJOBH010062916">
    <property type="protein sequence ID" value="CAF4434066.1"/>
    <property type="molecule type" value="Genomic_DNA"/>
</dbReference>
<evidence type="ECO:0000313" key="2">
    <source>
        <dbReference type="EMBL" id="CAF4543176.1"/>
    </source>
</evidence>
<name>A0A8S2ZN93_9BILA</name>
<accession>A0A8S2ZN93</accession>
<feature type="non-terminal residue" evidence="3">
    <location>
        <position position="1"/>
    </location>
</feature>
<sequence>ILAPYGISGMLTGPVSRDIDLNLLRENWERNYSVRHIDGLPDFVEVTVGKFK</sequence>
<proteinExistence type="predicted"/>
<dbReference type="Proteomes" id="UP000676336">
    <property type="component" value="Unassembled WGS sequence"/>
</dbReference>
<dbReference type="Proteomes" id="UP000681720">
    <property type="component" value="Unassembled WGS sequence"/>
</dbReference>
<dbReference type="AlphaFoldDB" id="A0A8S2ZN93"/>
<evidence type="ECO:0000313" key="1">
    <source>
        <dbReference type="EMBL" id="CAF4434066.1"/>
    </source>
</evidence>
<dbReference type="EMBL" id="CAJOBJ010091100">
    <property type="protein sequence ID" value="CAF4543176.1"/>
    <property type="molecule type" value="Genomic_DNA"/>
</dbReference>
<comment type="caution">
    <text evidence="3">The sequence shown here is derived from an EMBL/GenBank/DDBJ whole genome shotgun (WGS) entry which is preliminary data.</text>
</comment>
<gene>
    <name evidence="1" type="ORF">BYL167_LOCUS33015</name>
    <name evidence="2" type="ORF">GIL414_LOCUS36509</name>
    <name evidence="3" type="ORF">SMN809_LOCUS40502</name>
</gene>
<dbReference type="Proteomes" id="UP000681967">
    <property type="component" value="Unassembled WGS sequence"/>
</dbReference>